<keyword evidence="1" id="KW-0175">Coiled coil</keyword>
<dbReference type="EMBL" id="JAERUA010000005">
    <property type="protein sequence ID" value="KAI1899928.1"/>
    <property type="molecule type" value="Genomic_DNA"/>
</dbReference>
<protein>
    <submittedName>
        <fullName evidence="2">Uncharacterized protein</fullName>
    </submittedName>
</protein>
<name>A0A8T3DZ30_9TELE</name>
<evidence type="ECO:0000256" key="1">
    <source>
        <dbReference type="SAM" id="Coils"/>
    </source>
</evidence>
<accession>A0A8T3DZ30</accession>
<dbReference type="AlphaFoldDB" id="A0A8T3DZ30"/>
<sequence>MAKYIGETEAALLQKLTRAEEIKLSMEDEHEKKIFLLRMEMEERENSLTALVKSQKMAAQENLVIANKSQMALEQKRKPSRLRKNKAQTVDETLVALIDQNEQKEQQLAVVLCDNAEKDQQLAVMAVFADKKNQELAEMTINAEEKKLQLEEMAMVIEEKDRQISDMAKLIKEKEGALLQSH</sequence>
<evidence type="ECO:0000313" key="2">
    <source>
        <dbReference type="EMBL" id="KAI1899928.1"/>
    </source>
</evidence>
<proteinExistence type="predicted"/>
<dbReference type="Proteomes" id="UP000829720">
    <property type="component" value="Unassembled WGS sequence"/>
</dbReference>
<evidence type="ECO:0000313" key="3">
    <source>
        <dbReference type="Proteomes" id="UP000829720"/>
    </source>
</evidence>
<reference evidence="2" key="1">
    <citation type="submission" date="2021-01" db="EMBL/GenBank/DDBJ databases">
        <authorList>
            <person name="Zahm M."/>
            <person name="Roques C."/>
            <person name="Cabau C."/>
            <person name="Klopp C."/>
            <person name="Donnadieu C."/>
            <person name="Jouanno E."/>
            <person name="Lampietro C."/>
            <person name="Louis A."/>
            <person name="Herpin A."/>
            <person name="Echchiki A."/>
            <person name="Berthelot C."/>
            <person name="Parey E."/>
            <person name="Roest-Crollius H."/>
            <person name="Braasch I."/>
            <person name="Postlethwait J."/>
            <person name="Bobe J."/>
            <person name="Montfort J."/>
            <person name="Bouchez O."/>
            <person name="Begum T."/>
            <person name="Mejri S."/>
            <person name="Adams A."/>
            <person name="Chen W.-J."/>
            <person name="Guiguen Y."/>
        </authorList>
    </citation>
    <scope>NUCLEOTIDE SEQUENCE</scope>
    <source>
        <tissue evidence="2">Blood</tissue>
    </source>
</reference>
<comment type="caution">
    <text evidence="2">The sequence shown here is derived from an EMBL/GenBank/DDBJ whole genome shotgun (WGS) entry which is preliminary data.</text>
</comment>
<dbReference type="OrthoDB" id="10365335at2759"/>
<gene>
    <name evidence="2" type="ORF">AGOR_G00066870</name>
</gene>
<organism evidence="2 3">
    <name type="scientific">Albula goreensis</name>
    <dbReference type="NCBI Taxonomy" id="1534307"/>
    <lineage>
        <taxon>Eukaryota</taxon>
        <taxon>Metazoa</taxon>
        <taxon>Chordata</taxon>
        <taxon>Craniata</taxon>
        <taxon>Vertebrata</taxon>
        <taxon>Euteleostomi</taxon>
        <taxon>Actinopterygii</taxon>
        <taxon>Neopterygii</taxon>
        <taxon>Teleostei</taxon>
        <taxon>Albuliformes</taxon>
        <taxon>Albulidae</taxon>
        <taxon>Albula</taxon>
    </lineage>
</organism>
<keyword evidence="3" id="KW-1185">Reference proteome</keyword>
<feature type="coiled-coil region" evidence="1">
    <location>
        <begin position="87"/>
        <end position="163"/>
    </location>
</feature>